<dbReference type="GO" id="GO:0003723">
    <property type="term" value="F:RNA binding"/>
    <property type="evidence" value="ECO:0007669"/>
    <property type="project" value="TreeGrafter"/>
</dbReference>
<evidence type="ECO:0000256" key="3">
    <source>
        <dbReference type="ARBA" id="ARBA00022771"/>
    </source>
</evidence>
<feature type="region of interest" description="Disordered" evidence="7">
    <location>
        <begin position="293"/>
        <end position="342"/>
    </location>
</feature>
<keyword evidence="2" id="KW-0479">Metal-binding</keyword>
<dbReference type="Proteomes" id="UP000887561">
    <property type="component" value="Unplaced"/>
</dbReference>
<evidence type="ECO:0000256" key="1">
    <source>
        <dbReference type="ARBA" id="ARBA00004123"/>
    </source>
</evidence>
<evidence type="ECO:0000256" key="6">
    <source>
        <dbReference type="SAM" id="Coils"/>
    </source>
</evidence>
<comment type="subcellular location">
    <subcellularLocation>
        <location evidence="1">Nucleus</location>
    </subcellularLocation>
</comment>
<dbReference type="PROSITE" id="PS01159">
    <property type="entry name" value="WW_DOMAIN_1"/>
    <property type="match status" value="1"/>
</dbReference>
<dbReference type="Pfam" id="PF06220">
    <property type="entry name" value="zf-U1"/>
    <property type="match status" value="1"/>
</dbReference>
<dbReference type="InterPro" id="IPR013085">
    <property type="entry name" value="U1-CZ_Znf_C2H2"/>
</dbReference>
<proteinExistence type="predicted"/>
<evidence type="ECO:0000313" key="9">
    <source>
        <dbReference type="Proteomes" id="UP000887561"/>
    </source>
</evidence>
<reference evidence="10" key="1">
    <citation type="submission" date="2022-11" db="UniProtKB">
        <authorList>
            <consortium name="WormBaseParasite"/>
        </authorList>
    </citation>
    <scope>IDENTIFICATION</scope>
</reference>
<dbReference type="PROSITE" id="PS50171">
    <property type="entry name" value="ZF_MATRIN"/>
    <property type="match status" value="1"/>
</dbReference>
<dbReference type="GO" id="GO:0008270">
    <property type="term" value="F:zinc ion binding"/>
    <property type="evidence" value="ECO:0007669"/>
    <property type="project" value="UniProtKB-KW"/>
</dbReference>
<keyword evidence="5" id="KW-0539">Nucleus</keyword>
<dbReference type="GO" id="GO:0000398">
    <property type="term" value="P:mRNA splicing, via spliceosome"/>
    <property type="evidence" value="ECO:0007669"/>
    <property type="project" value="InterPro"/>
</dbReference>
<evidence type="ECO:0000256" key="7">
    <source>
        <dbReference type="SAM" id="MobiDB-lite"/>
    </source>
</evidence>
<protein>
    <submittedName>
        <fullName evidence="10">Matrin-type domain-containing protein</fullName>
    </submittedName>
</protein>
<dbReference type="PANTHER" id="PTHR13173:SF10">
    <property type="entry name" value="WW DOMAIN-BINDING PROTEIN 4"/>
    <property type="match status" value="1"/>
</dbReference>
<dbReference type="SMART" id="SM00451">
    <property type="entry name" value="ZnF_U1"/>
    <property type="match status" value="1"/>
</dbReference>
<dbReference type="InterPro" id="IPR001202">
    <property type="entry name" value="WW_dom"/>
</dbReference>
<feature type="domain" description="Matrin-type" evidence="8">
    <location>
        <begin position="11"/>
        <end position="42"/>
    </location>
</feature>
<keyword evidence="6" id="KW-0175">Coiled coil</keyword>
<dbReference type="GO" id="GO:0071011">
    <property type="term" value="C:precatalytic spliceosome"/>
    <property type="evidence" value="ECO:0007669"/>
    <property type="project" value="TreeGrafter"/>
</dbReference>
<dbReference type="PANTHER" id="PTHR13173">
    <property type="entry name" value="WW DOMAIN BINDING PROTEIN 4"/>
    <property type="match status" value="1"/>
</dbReference>
<sequence>MTDYWKSYSKKFCEICKVWYADNKISSERHETGAKHKVMVQQKLRESAKKAKDKELKDHDLRMTILSMEQAAKSSMSSKSQKSVPSMPEEFNEGVVSSCSAQSLEKADLREEIREQKRKLDELKKSAKQSQFWVDDQPEEEEEKIESDEVDGILCWVQGESATGLRNYWHIFSGETRWDQPKRFYTAEEYAKNYTEIAAKIAAKNQSLINSGNVSNNFERNQVIPPNSAPQLPARLNNKVPTPLERPKKDQKDYLKKERKRRWDNNEESKRPEELIRIEPKPELIESVQIDVTSTGGHPYGPWVPVKKEIPKPDPLPKEPEKPKKRYDDLPEQHYGPGTSTIIPEELLEVALIDPEELKKET</sequence>
<keyword evidence="4" id="KW-0862">Zinc</keyword>
<evidence type="ECO:0000313" key="10">
    <source>
        <dbReference type="WBParaSite" id="scaffold15049_cov185.g17732"/>
    </source>
</evidence>
<feature type="coiled-coil region" evidence="6">
    <location>
        <begin position="99"/>
        <end position="130"/>
    </location>
</feature>
<dbReference type="InterPro" id="IPR040023">
    <property type="entry name" value="WBP4"/>
</dbReference>
<dbReference type="InterPro" id="IPR000690">
    <property type="entry name" value="Matrin/U1-C_Znf_C2H2"/>
</dbReference>
<evidence type="ECO:0000256" key="2">
    <source>
        <dbReference type="ARBA" id="ARBA00022723"/>
    </source>
</evidence>
<keyword evidence="9" id="KW-1185">Reference proteome</keyword>
<dbReference type="InterPro" id="IPR003604">
    <property type="entry name" value="Matrin/U1-like-C_Znf_C2H2"/>
</dbReference>
<accession>A0A915LN36</accession>
<keyword evidence="3" id="KW-0863">Zinc-finger</keyword>
<evidence type="ECO:0000259" key="8">
    <source>
        <dbReference type="PROSITE" id="PS50171"/>
    </source>
</evidence>
<feature type="compositionally biased region" description="Basic and acidic residues" evidence="7">
    <location>
        <begin position="245"/>
        <end position="275"/>
    </location>
</feature>
<dbReference type="AlphaFoldDB" id="A0A915LN36"/>
<evidence type="ECO:0000256" key="5">
    <source>
        <dbReference type="ARBA" id="ARBA00023242"/>
    </source>
</evidence>
<feature type="region of interest" description="Disordered" evidence="7">
    <location>
        <begin position="219"/>
        <end position="275"/>
    </location>
</feature>
<dbReference type="Gene3D" id="3.30.160.60">
    <property type="entry name" value="Classic Zinc Finger"/>
    <property type="match status" value="1"/>
</dbReference>
<name>A0A915LN36_MELJA</name>
<evidence type="ECO:0000256" key="4">
    <source>
        <dbReference type="ARBA" id="ARBA00022833"/>
    </source>
</evidence>
<organism evidence="9 10">
    <name type="scientific">Meloidogyne javanica</name>
    <name type="common">Root-knot nematode worm</name>
    <dbReference type="NCBI Taxonomy" id="6303"/>
    <lineage>
        <taxon>Eukaryota</taxon>
        <taxon>Metazoa</taxon>
        <taxon>Ecdysozoa</taxon>
        <taxon>Nematoda</taxon>
        <taxon>Chromadorea</taxon>
        <taxon>Rhabditida</taxon>
        <taxon>Tylenchina</taxon>
        <taxon>Tylenchomorpha</taxon>
        <taxon>Tylenchoidea</taxon>
        <taxon>Meloidogynidae</taxon>
        <taxon>Meloidogyninae</taxon>
        <taxon>Meloidogyne</taxon>
        <taxon>Meloidogyne incognita group</taxon>
    </lineage>
</organism>
<dbReference type="WBParaSite" id="scaffold15049_cov185.g17732">
    <property type="protein sequence ID" value="scaffold15049_cov185.g17732"/>
    <property type="gene ID" value="scaffold15049_cov185.g17732"/>
</dbReference>
<feature type="compositionally biased region" description="Basic and acidic residues" evidence="7">
    <location>
        <begin position="306"/>
        <end position="332"/>
    </location>
</feature>